<organism evidence="2 3">
    <name type="scientific">Cryptosporangium phraense</name>
    <dbReference type="NCBI Taxonomy" id="2593070"/>
    <lineage>
        <taxon>Bacteria</taxon>
        <taxon>Bacillati</taxon>
        <taxon>Actinomycetota</taxon>
        <taxon>Actinomycetes</taxon>
        <taxon>Cryptosporangiales</taxon>
        <taxon>Cryptosporangiaceae</taxon>
        <taxon>Cryptosporangium</taxon>
    </lineage>
</organism>
<feature type="chain" id="PRO_5039627095" evidence="1">
    <location>
        <begin position="21"/>
        <end position="106"/>
    </location>
</feature>
<evidence type="ECO:0000256" key="1">
    <source>
        <dbReference type="SAM" id="SignalP"/>
    </source>
</evidence>
<evidence type="ECO:0000313" key="3">
    <source>
        <dbReference type="Proteomes" id="UP000317982"/>
    </source>
</evidence>
<dbReference type="Proteomes" id="UP000317982">
    <property type="component" value="Unassembled WGS sequence"/>
</dbReference>
<keyword evidence="1" id="KW-0732">Signal</keyword>
<proteinExistence type="predicted"/>
<name>A0A545ALM0_9ACTN</name>
<sequence length="106" mass="10702">MTRHLAALATAAVLAVGLLAGCGGENSQTNCNLNSCTITFDRGVDASVSVLGVEAKLVNVQNSQATVEVAGQQVTVPVGQDAQSDGFNVSVQSITADNVVVEISAN</sequence>
<dbReference type="InParanoid" id="A0A545ALM0"/>
<evidence type="ECO:0000313" key="2">
    <source>
        <dbReference type="EMBL" id="TQS42224.1"/>
    </source>
</evidence>
<reference evidence="2 3" key="1">
    <citation type="submission" date="2019-07" db="EMBL/GenBank/DDBJ databases">
        <title>Cryptosporangium phraense sp. nov., isolated from plant litter.</title>
        <authorList>
            <person name="Suriyachadkun C."/>
        </authorList>
    </citation>
    <scope>NUCLEOTIDE SEQUENCE [LARGE SCALE GENOMIC DNA]</scope>
    <source>
        <strain evidence="2 3">A-T 5661</strain>
    </source>
</reference>
<accession>A0A545ALM0</accession>
<comment type="caution">
    <text evidence="2">The sequence shown here is derived from an EMBL/GenBank/DDBJ whole genome shotgun (WGS) entry which is preliminary data.</text>
</comment>
<dbReference type="EMBL" id="VIRS01000019">
    <property type="protein sequence ID" value="TQS42224.1"/>
    <property type="molecule type" value="Genomic_DNA"/>
</dbReference>
<keyword evidence="3" id="KW-1185">Reference proteome</keyword>
<protein>
    <submittedName>
        <fullName evidence="2">Uncharacterized protein</fullName>
    </submittedName>
</protein>
<feature type="signal peptide" evidence="1">
    <location>
        <begin position="1"/>
        <end position="20"/>
    </location>
</feature>
<dbReference type="PROSITE" id="PS51257">
    <property type="entry name" value="PROKAR_LIPOPROTEIN"/>
    <property type="match status" value="1"/>
</dbReference>
<dbReference type="AlphaFoldDB" id="A0A545ALM0"/>
<gene>
    <name evidence="2" type="ORF">FL583_25120</name>
</gene>
<dbReference type="OrthoDB" id="3482166at2"/>
<dbReference type="RefSeq" id="WP_142707281.1">
    <property type="nucleotide sequence ID" value="NZ_VIRS01000019.1"/>
</dbReference>